<accession>A0A495A606</accession>
<dbReference type="CDD" id="cd17574">
    <property type="entry name" value="REC_OmpR"/>
    <property type="match status" value="1"/>
</dbReference>
<dbReference type="GO" id="GO:0000156">
    <property type="term" value="F:phosphorelay response regulator activity"/>
    <property type="evidence" value="ECO:0007669"/>
    <property type="project" value="TreeGrafter"/>
</dbReference>
<protein>
    <submittedName>
        <fullName evidence="10">DNA-binding response regulator</fullName>
    </submittedName>
</protein>
<keyword evidence="11" id="KW-1185">Reference proteome</keyword>
<evidence type="ECO:0000256" key="2">
    <source>
        <dbReference type="ARBA" id="ARBA00023012"/>
    </source>
</evidence>
<name>A0A495A606_9MICC</name>
<dbReference type="Pfam" id="PF00072">
    <property type="entry name" value="Response_reg"/>
    <property type="match status" value="1"/>
</dbReference>
<keyword evidence="1 6" id="KW-0597">Phosphoprotein</keyword>
<evidence type="ECO:0000259" key="8">
    <source>
        <dbReference type="PROSITE" id="PS50110"/>
    </source>
</evidence>
<dbReference type="InterPro" id="IPR011006">
    <property type="entry name" value="CheY-like_superfamily"/>
</dbReference>
<dbReference type="SUPFAM" id="SSF52172">
    <property type="entry name" value="CheY-like"/>
    <property type="match status" value="1"/>
</dbReference>
<dbReference type="Gene3D" id="3.40.50.2300">
    <property type="match status" value="1"/>
</dbReference>
<evidence type="ECO:0000256" key="4">
    <source>
        <dbReference type="ARBA" id="ARBA00023125"/>
    </source>
</evidence>
<evidence type="ECO:0000313" key="11">
    <source>
        <dbReference type="Proteomes" id="UP000249516"/>
    </source>
</evidence>
<feature type="DNA-binding region" description="OmpR/PhoB-type" evidence="7">
    <location>
        <begin position="135"/>
        <end position="232"/>
    </location>
</feature>
<feature type="modified residue" description="4-aspartylphosphate" evidence="6">
    <location>
        <position position="60"/>
    </location>
</feature>
<dbReference type="PROSITE" id="PS50110">
    <property type="entry name" value="RESPONSE_REGULATORY"/>
    <property type="match status" value="1"/>
</dbReference>
<proteinExistence type="predicted"/>
<dbReference type="Gene3D" id="1.10.10.10">
    <property type="entry name" value="Winged helix-like DNA-binding domain superfamily/Winged helix DNA-binding domain"/>
    <property type="match status" value="1"/>
</dbReference>
<dbReference type="SMART" id="SM00448">
    <property type="entry name" value="REC"/>
    <property type="match status" value="1"/>
</dbReference>
<evidence type="ECO:0000256" key="3">
    <source>
        <dbReference type="ARBA" id="ARBA00023015"/>
    </source>
</evidence>
<dbReference type="CDD" id="cd00383">
    <property type="entry name" value="trans_reg_C"/>
    <property type="match status" value="1"/>
</dbReference>
<organism evidence="10 11">
    <name type="scientific">Kocuria tytonis</name>
    <dbReference type="NCBI Taxonomy" id="2054280"/>
    <lineage>
        <taxon>Bacteria</taxon>
        <taxon>Bacillati</taxon>
        <taxon>Actinomycetota</taxon>
        <taxon>Actinomycetes</taxon>
        <taxon>Micrococcales</taxon>
        <taxon>Micrococcaceae</taxon>
        <taxon>Kocuria</taxon>
    </lineage>
</organism>
<dbReference type="GO" id="GO:0006355">
    <property type="term" value="P:regulation of DNA-templated transcription"/>
    <property type="evidence" value="ECO:0007669"/>
    <property type="project" value="InterPro"/>
</dbReference>
<dbReference type="InterPro" id="IPR001789">
    <property type="entry name" value="Sig_transdc_resp-reg_receiver"/>
</dbReference>
<keyword evidence="5" id="KW-0804">Transcription</keyword>
<dbReference type="FunFam" id="3.40.50.2300:FF:000001">
    <property type="entry name" value="DNA-binding response regulator PhoB"/>
    <property type="match status" value="1"/>
</dbReference>
<evidence type="ECO:0000313" key="10">
    <source>
        <dbReference type="EMBL" id="RKQ35134.1"/>
    </source>
</evidence>
<feature type="domain" description="Response regulatory" evidence="8">
    <location>
        <begin position="11"/>
        <end position="124"/>
    </location>
</feature>
<dbReference type="Gene3D" id="6.10.250.690">
    <property type="match status" value="1"/>
</dbReference>
<keyword evidence="3" id="KW-0805">Transcription regulation</keyword>
<dbReference type="PANTHER" id="PTHR48111:SF4">
    <property type="entry name" value="DNA-BINDING DUAL TRANSCRIPTIONAL REGULATOR OMPR"/>
    <property type="match status" value="1"/>
</dbReference>
<dbReference type="Proteomes" id="UP000249516">
    <property type="component" value="Unassembled WGS sequence"/>
</dbReference>
<dbReference type="InterPro" id="IPR039420">
    <property type="entry name" value="WalR-like"/>
</dbReference>
<feature type="domain" description="OmpR/PhoB-type" evidence="9">
    <location>
        <begin position="135"/>
        <end position="232"/>
    </location>
</feature>
<gene>
    <name evidence="10" type="ORF">C1C97_007715</name>
</gene>
<dbReference type="SMART" id="SM00862">
    <property type="entry name" value="Trans_reg_C"/>
    <property type="match status" value="1"/>
</dbReference>
<evidence type="ECO:0000256" key="6">
    <source>
        <dbReference type="PROSITE-ProRule" id="PRU00169"/>
    </source>
</evidence>
<evidence type="ECO:0000256" key="7">
    <source>
        <dbReference type="PROSITE-ProRule" id="PRU01091"/>
    </source>
</evidence>
<dbReference type="PROSITE" id="PS51755">
    <property type="entry name" value="OMPR_PHOB"/>
    <property type="match status" value="1"/>
</dbReference>
<dbReference type="Pfam" id="PF00486">
    <property type="entry name" value="Trans_reg_C"/>
    <property type="match status" value="1"/>
</dbReference>
<dbReference type="FunFam" id="1.10.10.10:FF:000018">
    <property type="entry name" value="DNA-binding response regulator ResD"/>
    <property type="match status" value="1"/>
</dbReference>
<evidence type="ECO:0000256" key="1">
    <source>
        <dbReference type="ARBA" id="ARBA00022553"/>
    </source>
</evidence>
<evidence type="ECO:0000259" key="9">
    <source>
        <dbReference type="PROSITE" id="PS51755"/>
    </source>
</evidence>
<keyword evidence="4 7" id="KW-0238">DNA-binding</keyword>
<dbReference type="InterPro" id="IPR036388">
    <property type="entry name" value="WH-like_DNA-bd_sf"/>
</dbReference>
<dbReference type="GO" id="GO:0005829">
    <property type="term" value="C:cytosol"/>
    <property type="evidence" value="ECO:0007669"/>
    <property type="project" value="TreeGrafter"/>
</dbReference>
<dbReference type="PANTHER" id="PTHR48111">
    <property type="entry name" value="REGULATOR OF RPOS"/>
    <property type="match status" value="1"/>
</dbReference>
<comment type="caution">
    <text evidence="10">The sequence shown here is derived from an EMBL/GenBank/DDBJ whole genome shotgun (WGS) entry which is preliminary data.</text>
</comment>
<dbReference type="InterPro" id="IPR001867">
    <property type="entry name" value="OmpR/PhoB-type_DNA-bd"/>
</dbReference>
<dbReference type="RefSeq" id="WP_064846433.1">
    <property type="nucleotide sequence ID" value="NZ_PNJG02000002.1"/>
</dbReference>
<sequence>MDIHPGPRAHRVLVVDDEKPLAKMVATYLERAGYQVTTAHTGLEALQAAHALGPDVIVLDLGLPGMDGLEVCRQLRTYSECYVVILTARGQEEDKLAGLAAGADDYLTKPFSVRELVARVQAVLRRPRTTVDGTEPAQVFEDLVVDLVAHEVRAQDAAVALTRTEFDLLAALTARPRQALSRRQLINVVWDPAWVGDERIVDVHIGNMRRKLNEDPNRYIETVRGVGYRMAHR</sequence>
<dbReference type="GO" id="GO:0000976">
    <property type="term" value="F:transcription cis-regulatory region binding"/>
    <property type="evidence" value="ECO:0007669"/>
    <property type="project" value="TreeGrafter"/>
</dbReference>
<evidence type="ECO:0000256" key="5">
    <source>
        <dbReference type="ARBA" id="ARBA00023163"/>
    </source>
</evidence>
<dbReference type="AlphaFoldDB" id="A0A495A606"/>
<dbReference type="OrthoDB" id="3197131at2"/>
<dbReference type="EMBL" id="PNJG02000002">
    <property type="protein sequence ID" value="RKQ35134.1"/>
    <property type="molecule type" value="Genomic_DNA"/>
</dbReference>
<reference evidence="10 11" key="1">
    <citation type="submission" date="2018-10" db="EMBL/GenBank/DDBJ databases">
        <title>Kocuria tytouropygialis sp. nov., isolated from the uropygial gland of an American barn owl (Tyto furcata).</title>
        <authorList>
            <person name="Braun M.S."/>
            <person name="Wang E."/>
            <person name="Zimmermann S."/>
            <person name="Wagner H."/>
            <person name="Wink M."/>
        </authorList>
    </citation>
    <scope>NUCLEOTIDE SEQUENCE [LARGE SCALE GENOMIC DNA]</scope>
    <source>
        <strain evidence="10 11">442</strain>
    </source>
</reference>
<keyword evidence="2" id="KW-0902">Two-component regulatory system</keyword>
<dbReference type="GO" id="GO:0032993">
    <property type="term" value="C:protein-DNA complex"/>
    <property type="evidence" value="ECO:0007669"/>
    <property type="project" value="TreeGrafter"/>
</dbReference>